<comment type="caution">
    <text evidence="4">The sequence shown here is derived from an EMBL/GenBank/DDBJ whole genome shotgun (WGS) entry which is preliminary data.</text>
</comment>
<dbReference type="PANTHER" id="PTHR21666">
    <property type="entry name" value="PEPTIDASE-RELATED"/>
    <property type="match status" value="1"/>
</dbReference>
<organism evidence="4 5">
    <name type="scientific">Microbacterium saperdae</name>
    <dbReference type="NCBI Taxonomy" id="69368"/>
    <lineage>
        <taxon>Bacteria</taxon>
        <taxon>Bacillati</taxon>
        <taxon>Actinomycetota</taxon>
        <taxon>Actinomycetes</taxon>
        <taxon>Micrococcales</taxon>
        <taxon>Microbacteriaceae</taxon>
        <taxon>Microbacterium</taxon>
    </lineage>
</organism>
<dbReference type="Pfam" id="PF01551">
    <property type="entry name" value="Peptidase_M23"/>
    <property type="match status" value="1"/>
</dbReference>
<dbReference type="CDD" id="cd12797">
    <property type="entry name" value="M23_peptidase"/>
    <property type="match status" value="1"/>
</dbReference>
<gene>
    <name evidence="4" type="ORF">FB560_1940</name>
</gene>
<dbReference type="PANTHER" id="PTHR21666:SF289">
    <property type="entry name" value="L-ALA--D-GLU ENDOPEPTIDASE"/>
    <property type="match status" value="1"/>
</dbReference>
<dbReference type="Gene3D" id="2.70.70.10">
    <property type="entry name" value="Glucose Permease (Domain IIA)"/>
    <property type="match status" value="1"/>
</dbReference>
<evidence type="ECO:0000256" key="1">
    <source>
        <dbReference type="ARBA" id="ARBA00022729"/>
    </source>
</evidence>
<evidence type="ECO:0000256" key="2">
    <source>
        <dbReference type="SAM" id="SignalP"/>
    </source>
</evidence>
<protein>
    <submittedName>
        <fullName evidence="4">Peptidase M23-like protein</fullName>
    </submittedName>
</protein>
<dbReference type="InterPro" id="IPR016047">
    <property type="entry name" value="M23ase_b-sheet_dom"/>
</dbReference>
<feature type="domain" description="M23ase beta-sheet core" evidence="3">
    <location>
        <begin position="74"/>
        <end position="166"/>
    </location>
</feature>
<dbReference type="RefSeq" id="WP_141872155.1">
    <property type="nucleotide sequence ID" value="NZ_VFOX01000001.1"/>
</dbReference>
<keyword evidence="5" id="KW-1185">Reference proteome</keyword>
<evidence type="ECO:0000313" key="5">
    <source>
        <dbReference type="Proteomes" id="UP000317209"/>
    </source>
</evidence>
<feature type="signal peptide" evidence="2">
    <location>
        <begin position="1"/>
        <end position="29"/>
    </location>
</feature>
<dbReference type="GO" id="GO:0004222">
    <property type="term" value="F:metalloendopeptidase activity"/>
    <property type="evidence" value="ECO:0007669"/>
    <property type="project" value="TreeGrafter"/>
</dbReference>
<feature type="chain" id="PRO_5021970009" evidence="2">
    <location>
        <begin position="30"/>
        <end position="185"/>
    </location>
</feature>
<accession>A0A543BNA5</accession>
<dbReference type="OrthoDB" id="5245088at2"/>
<dbReference type="Proteomes" id="UP000317209">
    <property type="component" value="Unassembled WGS sequence"/>
</dbReference>
<dbReference type="SUPFAM" id="SSF51261">
    <property type="entry name" value="Duplicated hybrid motif"/>
    <property type="match status" value="1"/>
</dbReference>
<evidence type="ECO:0000313" key="4">
    <source>
        <dbReference type="EMBL" id="TQL86286.1"/>
    </source>
</evidence>
<dbReference type="EMBL" id="VFOX01000001">
    <property type="protein sequence ID" value="TQL86286.1"/>
    <property type="molecule type" value="Genomic_DNA"/>
</dbReference>
<reference evidence="4 5" key="1">
    <citation type="submission" date="2019-06" db="EMBL/GenBank/DDBJ databases">
        <title>Sequencing the genomes of 1000 actinobacteria strains.</title>
        <authorList>
            <person name="Klenk H.-P."/>
        </authorList>
    </citation>
    <scope>NUCLEOTIDE SEQUENCE [LARGE SCALE GENOMIC DNA]</scope>
    <source>
        <strain evidence="4 5">DSM 20169</strain>
    </source>
</reference>
<keyword evidence="1 2" id="KW-0732">Signal</keyword>
<dbReference type="InterPro" id="IPR011055">
    <property type="entry name" value="Dup_hybrid_motif"/>
</dbReference>
<name>A0A543BNA5_9MICO</name>
<sequence>MTSATRLATCLMTLLCVLLCTATPRAASASTESALASTGFSGTARGEASWIWPLAGPRIVAEPYRAPAHVYGSGHRGIDLDAQHGVAVSAPAAGVVAFRGTVVDRPLLTIEHAGGLVSTLEPVVSSLTPGESVTAGQPVGVVGAGGHTPSGAVHLGVRLDGDYINPMLLFGPVTRAVLLPCCAAQ</sequence>
<evidence type="ECO:0000259" key="3">
    <source>
        <dbReference type="Pfam" id="PF01551"/>
    </source>
</evidence>
<proteinExistence type="predicted"/>
<dbReference type="AlphaFoldDB" id="A0A543BNA5"/>
<dbReference type="InterPro" id="IPR050570">
    <property type="entry name" value="Cell_wall_metabolism_enzyme"/>
</dbReference>